<accession>A0A974I3J5</accession>
<evidence type="ECO:0000313" key="3">
    <source>
        <dbReference type="Proteomes" id="UP000694892"/>
    </source>
</evidence>
<reference evidence="3" key="1">
    <citation type="journal article" date="2016" name="Nature">
        <title>Genome evolution in the allotetraploid frog Xenopus laevis.</title>
        <authorList>
            <person name="Session A.M."/>
            <person name="Uno Y."/>
            <person name="Kwon T."/>
            <person name="Chapman J.A."/>
            <person name="Toyoda A."/>
            <person name="Takahashi S."/>
            <person name="Fukui A."/>
            <person name="Hikosaka A."/>
            <person name="Suzuki A."/>
            <person name="Kondo M."/>
            <person name="van Heeringen S.J."/>
            <person name="Quigley I."/>
            <person name="Heinz S."/>
            <person name="Ogino H."/>
            <person name="Ochi H."/>
            <person name="Hellsten U."/>
            <person name="Lyons J.B."/>
            <person name="Simakov O."/>
            <person name="Putnam N."/>
            <person name="Stites J."/>
            <person name="Kuroki Y."/>
            <person name="Tanaka T."/>
            <person name="Michiue T."/>
            <person name="Watanabe M."/>
            <person name="Bogdanovic O."/>
            <person name="Lister R."/>
            <person name="Georgiou G."/>
            <person name="Paranjpe S.S."/>
            <person name="van Kruijsbergen I."/>
            <person name="Shu S."/>
            <person name="Carlson J."/>
            <person name="Kinoshita T."/>
            <person name="Ohta Y."/>
            <person name="Mawaribuchi S."/>
            <person name="Jenkins J."/>
            <person name="Grimwood J."/>
            <person name="Schmutz J."/>
            <person name="Mitros T."/>
            <person name="Mozaffari S.V."/>
            <person name="Suzuki Y."/>
            <person name="Haramoto Y."/>
            <person name="Yamamoto T.S."/>
            <person name="Takagi C."/>
            <person name="Heald R."/>
            <person name="Miller K."/>
            <person name="Haudenschild C."/>
            <person name="Kitzman J."/>
            <person name="Nakayama T."/>
            <person name="Izutsu Y."/>
            <person name="Robert J."/>
            <person name="Fortriede J."/>
            <person name="Burns K."/>
            <person name="Lotay V."/>
            <person name="Karimi K."/>
            <person name="Yasuoka Y."/>
            <person name="Dichmann D.S."/>
            <person name="Flajnik M.F."/>
            <person name="Houston D.W."/>
            <person name="Shendure J."/>
            <person name="DuPasquier L."/>
            <person name="Vize P.D."/>
            <person name="Zorn A.M."/>
            <person name="Ito M."/>
            <person name="Marcotte E.M."/>
            <person name="Wallingford J.B."/>
            <person name="Ito Y."/>
            <person name="Asashima M."/>
            <person name="Ueno N."/>
            <person name="Matsuda Y."/>
            <person name="Veenstra G.J."/>
            <person name="Fujiyama A."/>
            <person name="Harland R.M."/>
            <person name="Taira M."/>
            <person name="Rokhsar D.S."/>
        </authorList>
    </citation>
    <scope>NUCLEOTIDE SEQUENCE [LARGE SCALE GENOMIC DNA]</scope>
    <source>
        <strain evidence="3">J</strain>
    </source>
</reference>
<dbReference type="AlphaFoldDB" id="A0A974I3J5"/>
<evidence type="ECO:0000313" key="2">
    <source>
        <dbReference type="EMBL" id="OCT99993.1"/>
    </source>
</evidence>
<feature type="transmembrane region" description="Helical" evidence="1">
    <location>
        <begin position="7"/>
        <end position="28"/>
    </location>
</feature>
<proteinExistence type="predicted"/>
<dbReference type="Proteomes" id="UP000694892">
    <property type="component" value="Chromosome 1L"/>
</dbReference>
<keyword evidence="1" id="KW-0812">Transmembrane</keyword>
<keyword evidence="1" id="KW-0472">Membrane</keyword>
<organism evidence="2 3">
    <name type="scientific">Xenopus laevis</name>
    <name type="common">African clawed frog</name>
    <dbReference type="NCBI Taxonomy" id="8355"/>
    <lineage>
        <taxon>Eukaryota</taxon>
        <taxon>Metazoa</taxon>
        <taxon>Chordata</taxon>
        <taxon>Craniata</taxon>
        <taxon>Vertebrata</taxon>
        <taxon>Euteleostomi</taxon>
        <taxon>Amphibia</taxon>
        <taxon>Batrachia</taxon>
        <taxon>Anura</taxon>
        <taxon>Pipoidea</taxon>
        <taxon>Pipidae</taxon>
        <taxon>Xenopodinae</taxon>
        <taxon>Xenopus</taxon>
        <taxon>Xenopus</taxon>
    </lineage>
</organism>
<dbReference type="EMBL" id="CM004466">
    <property type="protein sequence ID" value="OCT99993.1"/>
    <property type="molecule type" value="Genomic_DNA"/>
</dbReference>
<gene>
    <name evidence="2" type="ORF">XELAEV_18005776mg</name>
</gene>
<sequence length="65" mass="7627">MLFFLTLMYRSIFIAGTLIANELLFIPLGKNFLYNNLNDRGPCMWTRRQHIFLSDFIPTVPKSLC</sequence>
<evidence type="ECO:0000256" key="1">
    <source>
        <dbReference type="SAM" id="Phobius"/>
    </source>
</evidence>
<keyword evidence="1" id="KW-1133">Transmembrane helix</keyword>
<protein>
    <submittedName>
        <fullName evidence="2">Uncharacterized protein</fullName>
    </submittedName>
</protein>
<name>A0A974I3J5_XENLA</name>